<name>A0ABU6JYY0_9RHOO</name>
<feature type="region of interest" description="Disordered" evidence="1">
    <location>
        <begin position="32"/>
        <end position="63"/>
    </location>
</feature>
<evidence type="ECO:0000256" key="2">
    <source>
        <dbReference type="SAM" id="Phobius"/>
    </source>
</evidence>
<dbReference type="EMBL" id="JAYXHS010000001">
    <property type="protein sequence ID" value="MEC5384619.1"/>
    <property type="molecule type" value="Genomic_DNA"/>
</dbReference>
<dbReference type="Proteomes" id="UP001331561">
    <property type="component" value="Unassembled WGS sequence"/>
</dbReference>
<feature type="transmembrane region" description="Helical" evidence="2">
    <location>
        <begin position="6"/>
        <end position="25"/>
    </location>
</feature>
<evidence type="ECO:0000313" key="4">
    <source>
        <dbReference type="Proteomes" id="UP001331561"/>
    </source>
</evidence>
<keyword evidence="4" id="KW-1185">Reference proteome</keyword>
<proteinExistence type="predicted"/>
<dbReference type="RefSeq" id="WP_327597592.1">
    <property type="nucleotide sequence ID" value="NZ_JAYXHS010000001.1"/>
</dbReference>
<comment type="caution">
    <text evidence="3">The sequence shown here is derived from an EMBL/GenBank/DDBJ whole genome shotgun (WGS) entry which is preliminary data.</text>
</comment>
<sequence>MNKFQFILLSSVLVVVIVFIVRLVAYRMFGAPGSEPGQRTPQPAAPSDPAKSASDEAGGRDRQ</sequence>
<evidence type="ECO:0000256" key="1">
    <source>
        <dbReference type="SAM" id="MobiDB-lite"/>
    </source>
</evidence>
<evidence type="ECO:0000313" key="3">
    <source>
        <dbReference type="EMBL" id="MEC5384619.1"/>
    </source>
</evidence>
<keyword evidence="2" id="KW-1133">Transmembrane helix</keyword>
<accession>A0ABU6JYY0</accession>
<reference evidence="3 4" key="1">
    <citation type="submission" date="2024-01" db="EMBL/GenBank/DDBJ databases">
        <title>Uliginosibacterium soil sp. nov.</title>
        <authorList>
            <person name="Lv Y."/>
        </authorList>
    </citation>
    <scope>NUCLEOTIDE SEQUENCE [LARGE SCALE GENOMIC DNA]</scope>
    <source>
        <strain evidence="3 4">H3</strain>
    </source>
</reference>
<feature type="compositionally biased region" description="Basic and acidic residues" evidence="1">
    <location>
        <begin position="53"/>
        <end position="63"/>
    </location>
</feature>
<keyword evidence="2" id="KW-0472">Membrane</keyword>
<keyword evidence="2" id="KW-0812">Transmembrane</keyword>
<protein>
    <submittedName>
        <fullName evidence="3">Uncharacterized protein</fullName>
    </submittedName>
</protein>
<gene>
    <name evidence="3" type="ORF">VVD49_02735</name>
</gene>
<organism evidence="3 4">
    <name type="scientific">Uliginosibacterium silvisoli</name>
    <dbReference type="NCBI Taxonomy" id="3114758"/>
    <lineage>
        <taxon>Bacteria</taxon>
        <taxon>Pseudomonadati</taxon>
        <taxon>Pseudomonadota</taxon>
        <taxon>Betaproteobacteria</taxon>
        <taxon>Rhodocyclales</taxon>
        <taxon>Zoogloeaceae</taxon>
        <taxon>Uliginosibacterium</taxon>
    </lineage>
</organism>